<dbReference type="RefSeq" id="WP_180233646.1">
    <property type="nucleotide sequence ID" value="NZ_NUIQ01000359.1"/>
</dbReference>
<organism evidence="1 2">
    <name type="scientific">Bacillus cereus</name>
    <dbReference type="NCBI Taxonomy" id="1396"/>
    <lineage>
        <taxon>Bacteria</taxon>
        <taxon>Bacillati</taxon>
        <taxon>Bacillota</taxon>
        <taxon>Bacilli</taxon>
        <taxon>Bacillales</taxon>
        <taxon>Bacillaceae</taxon>
        <taxon>Bacillus</taxon>
        <taxon>Bacillus cereus group</taxon>
    </lineage>
</organism>
<reference evidence="1 2" key="1">
    <citation type="submission" date="2017-09" db="EMBL/GenBank/DDBJ databases">
        <title>Large-scale bioinformatics analysis of Bacillus genomes uncovers conserved roles of natural products in bacterial physiology.</title>
        <authorList>
            <consortium name="Agbiome Team Llc"/>
            <person name="Bleich R.M."/>
            <person name="Grubbs K.J."/>
            <person name="Santa Maria K.C."/>
            <person name="Allen S.E."/>
            <person name="Farag S."/>
            <person name="Shank E.A."/>
            <person name="Bowers A."/>
        </authorList>
    </citation>
    <scope>NUCLEOTIDE SEQUENCE [LARGE SCALE GENOMIC DNA]</scope>
    <source>
        <strain evidence="1 2">AFS049141</strain>
    </source>
</reference>
<dbReference type="EMBL" id="NUIQ01000359">
    <property type="protein sequence ID" value="PGO60312.1"/>
    <property type="molecule type" value="Genomic_DNA"/>
</dbReference>
<gene>
    <name evidence="1" type="ORF">CN980_30145</name>
</gene>
<feature type="non-terminal residue" evidence="1">
    <location>
        <position position="83"/>
    </location>
</feature>
<sequence>DFNGLGIFSHEYVHNPYWTHKIKINSVTPTAYKDPGNNLPDLYINVAPVGGDRYVGERVWMKENAALQVAHRVNFGDDQKTAN</sequence>
<accession>A0A9X7C5M1</accession>
<proteinExistence type="predicted"/>
<evidence type="ECO:0000313" key="2">
    <source>
        <dbReference type="Proteomes" id="UP000223834"/>
    </source>
</evidence>
<dbReference type="Proteomes" id="UP000223834">
    <property type="component" value="Unassembled WGS sequence"/>
</dbReference>
<comment type="caution">
    <text evidence="1">The sequence shown here is derived from an EMBL/GenBank/DDBJ whole genome shotgun (WGS) entry which is preliminary data.</text>
</comment>
<protein>
    <submittedName>
        <fullName evidence="1">Uncharacterized protein</fullName>
    </submittedName>
</protein>
<evidence type="ECO:0000313" key="1">
    <source>
        <dbReference type="EMBL" id="PGO60312.1"/>
    </source>
</evidence>
<feature type="non-terminal residue" evidence="1">
    <location>
        <position position="1"/>
    </location>
</feature>
<name>A0A9X7C5M1_BACCE</name>
<dbReference type="AlphaFoldDB" id="A0A9X7C5M1"/>